<comment type="caution">
    <text evidence="4">The sequence shown here is derived from an EMBL/GenBank/DDBJ whole genome shotgun (WGS) entry which is preliminary data.</text>
</comment>
<feature type="region of interest" description="Disordered" evidence="1">
    <location>
        <begin position="88"/>
        <end position="107"/>
    </location>
</feature>
<dbReference type="SUPFAM" id="SSF54695">
    <property type="entry name" value="POZ domain"/>
    <property type="match status" value="1"/>
</dbReference>
<dbReference type="STRING" id="109895.A0A507E1K1"/>
<feature type="domain" description="Potassium channel tetramerisation-type BTB" evidence="3">
    <location>
        <begin position="321"/>
        <end position="409"/>
    </location>
</feature>
<dbReference type="EMBL" id="QEAQ01000048">
    <property type="protein sequence ID" value="TPX57686.1"/>
    <property type="molecule type" value="Genomic_DNA"/>
</dbReference>
<dbReference type="GO" id="GO:0051260">
    <property type="term" value="P:protein homooligomerization"/>
    <property type="evidence" value="ECO:0007669"/>
    <property type="project" value="InterPro"/>
</dbReference>
<keyword evidence="2" id="KW-0812">Transmembrane</keyword>
<feature type="compositionally biased region" description="Basic residues" evidence="1">
    <location>
        <begin position="50"/>
        <end position="62"/>
    </location>
</feature>
<evidence type="ECO:0000313" key="5">
    <source>
        <dbReference type="Proteomes" id="UP000318582"/>
    </source>
</evidence>
<dbReference type="Pfam" id="PF02214">
    <property type="entry name" value="BTB_2"/>
    <property type="match status" value="1"/>
</dbReference>
<feature type="region of interest" description="Disordered" evidence="1">
    <location>
        <begin position="50"/>
        <end position="73"/>
    </location>
</feature>
<dbReference type="Gene3D" id="3.30.710.10">
    <property type="entry name" value="Potassium Channel Kv1.1, Chain A"/>
    <property type="match status" value="1"/>
</dbReference>
<feature type="transmembrane region" description="Helical" evidence="2">
    <location>
        <begin position="28"/>
        <end position="48"/>
    </location>
</feature>
<name>A0A507E1K1_9FUNG</name>
<dbReference type="PANTHER" id="PTHR14499:SF136">
    <property type="entry name" value="GH08630P"/>
    <property type="match status" value="1"/>
</dbReference>
<proteinExistence type="predicted"/>
<dbReference type="AlphaFoldDB" id="A0A507E1K1"/>
<keyword evidence="5" id="KW-1185">Reference proteome</keyword>
<reference evidence="4 5" key="1">
    <citation type="journal article" date="2019" name="Sci. Rep.">
        <title>Comparative genomics of chytrid fungi reveal insights into the obligate biotrophic and pathogenic lifestyle of Synchytrium endobioticum.</title>
        <authorList>
            <person name="van de Vossenberg B.T.L.H."/>
            <person name="Warris S."/>
            <person name="Nguyen H.D.T."/>
            <person name="van Gent-Pelzer M.P.E."/>
            <person name="Joly D.L."/>
            <person name="van de Geest H.C."/>
            <person name="Bonants P.J.M."/>
            <person name="Smith D.S."/>
            <person name="Levesque C.A."/>
            <person name="van der Lee T.A.J."/>
        </authorList>
    </citation>
    <scope>NUCLEOTIDE SEQUENCE [LARGE SCALE GENOMIC DNA]</scope>
    <source>
        <strain evidence="4 5">CBS 809.83</strain>
    </source>
</reference>
<dbReference type="InterPro" id="IPR011333">
    <property type="entry name" value="SKP1/BTB/POZ_sf"/>
</dbReference>
<keyword evidence="2" id="KW-0472">Membrane</keyword>
<sequence>MSGQADEPLRYSVYGTAPVRTPMTWTTVFIYLLAAFGLLMLIGQLSGGQRKRRTKKNKRKSRQTAAGAKIEKTVETPGDVSDIQLAKLSDEDDMDDQSSSESEDGFNDYGKVVGESVTNAMVQGAVLLKRSPIPDFLVSMTGYGLEGYKRVNSAFGVEEKIVQAGQKAVSAGITATGIFAHAAIKAGVAYQMAPGRREKELQMLAIKETGDDKPPVKIVHMFDNALPGGIPTSARIDVGTQTGDDVAFSKELQGAPTSMAGSVSSVLATYLESSLRVAGNVATASSEVVLGKDRTLKLLGVDPIEARRNHEAPEDGNVRYLNVGGVMNATTIETLTAVEGSLLAEWFGDENKRASLEVKDGSYVIDRDGTSFRHILNYLRGLPTHLTMSDPSSIQQLIVEAVYYRLPDLAEQLSNRLMVMEREQQSVGELLDKLVHKLLPRGMSDRAALLTVNVALVAGVLGFFLLV</sequence>
<feature type="compositionally biased region" description="Acidic residues" evidence="1">
    <location>
        <begin position="90"/>
        <end position="106"/>
    </location>
</feature>
<evidence type="ECO:0000256" key="1">
    <source>
        <dbReference type="SAM" id="MobiDB-lite"/>
    </source>
</evidence>
<organism evidence="4 5">
    <name type="scientific">Powellomyces hirtus</name>
    <dbReference type="NCBI Taxonomy" id="109895"/>
    <lineage>
        <taxon>Eukaryota</taxon>
        <taxon>Fungi</taxon>
        <taxon>Fungi incertae sedis</taxon>
        <taxon>Chytridiomycota</taxon>
        <taxon>Chytridiomycota incertae sedis</taxon>
        <taxon>Chytridiomycetes</taxon>
        <taxon>Spizellomycetales</taxon>
        <taxon>Powellomycetaceae</taxon>
        <taxon>Powellomyces</taxon>
    </lineage>
</organism>
<gene>
    <name evidence="4" type="ORF">PhCBS80983_g03649</name>
</gene>
<evidence type="ECO:0000313" key="4">
    <source>
        <dbReference type="EMBL" id="TPX57686.1"/>
    </source>
</evidence>
<evidence type="ECO:0000256" key="2">
    <source>
        <dbReference type="SAM" id="Phobius"/>
    </source>
</evidence>
<dbReference type="PANTHER" id="PTHR14499">
    <property type="entry name" value="POTASSIUM CHANNEL TETRAMERIZATION DOMAIN-CONTAINING"/>
    <property type="match status" value="1"/>
</dbReference>
<keyword evidence="2" id="KW-1133">Transmembrane helix</keyword>
<feature type="transmembrane region" description="Helical" evidence="2">
    <location>
        <begin position="447"/>
        <end position="466"/>
    </location>
</feature>
<dbReference type="Proteomes" id="UP000318582">
    <property type="component" value="Unassembled WGS sequence"/>
</dbReference>
<protein>
    <recommendedName>
        <fullName evidence="3">Potassium channel tetramerisation-type BTB domain-containing protein</fullName>
    </recommendedName>
</protein>
<evidence type="ECO:0000259" key="3">
    <source>
        <dbReference type="Pfam" id="PF02214"/>
    </source>
</evidence>
<dbReference type="InterPro" id="IPR003131">
    <property type="entry name" value="T1-type_BTB"/>
</dbReference>
<accession>A0A507E1K1</accession>